<evidence type="ECO:0000313" key="1">
    <source>
        <dbReference type="EMBL" id="GFU06674.1"/>
    </source>
</evidence>
<proteinExistence type="predicted"/>
<evidence type="ECO:0000313" key="2">
    <source>
        <dbReference type="Proteomes" id="UP000887013"/>
    </source>
</evidence>
<keyword evidence="2" id="KW-1185">Reference proteome</keyword>
<name>A0A8X6Q7N9_NEPPI</name>
<dbReference type="Proteomes" id="UP000887013">
    <property type="component" value="Unassembled WGS sequence"/>
</dbReference>
<comment type="caution">
    <text evidence="1">The sequence shown here is derived from an EMBL/GenBank/DDBJ whole genome shotgun (WGS) entry which is preliminary data.</text>
</comment>
<dbReference type="EMBL" id="BMAW01124177">
    <property type="protein sequence ID" value="GFU06674.1"/>
    <property type="molecule type" value="Genomic_DNA"/>
</dbReference>
<accession>A0A8X6Q7N9</accession>
<organism evidence="1 2">
    <name type="scientific">Nephila pilipes</name>
    <name type="common">Giant wood spider</name>
    <name type="synonym">Nephila maculata</name>
    <dbReference type="NCBI Taxonomy" id="299642"/>
    <lineage>
        <taxon>Eukaryota</taxon>
        <taxon>Metazoa</taxon>
        <taxon>Ecdysozoa</taxon>
        <taxon>Arthropoda</taxon>
        <taxon>Chelicerata</taxon>
        <taxon>Arachnida</taxon>
        <taxon>Araneae</taxon>
        <taxon>Araneomorphae</taxon>
        <taxon>Entelegynae</taxon>
        <taxon>Araneoidea</taxon>
        <taxon>Nephilidae</taxon>
        <taxon>Nephila</taxon>
    </lineage>
</organism>
<protein>
    <submittedName>
        <fullName evidence="1">Uncharacterized protein</fullName>
    </submittedName>
</protein>
<reference evidence="1" key="1">
    <citation type="submission" date="2020-08" db="EMBL/GenBank/DDBJ databases">
        <title>Multicomponent nature underlies the extraordinary mechanical properties of spider dragline silk.</title>
        <authorList>
            <person name="Kono N."/>
            <person name="Nakamura H."/>
            <person name="Mori M."/>
            <person name="Yoshida Y."/>
            <person name="Ohtoshi R."/>
            <person name="Malay A.D."/>
            <person name="Moran D.A.P."/>
            <person name="Tomita M."/>
            <person name="Numata K."/>
            <person name="Arakawa K."/>
        </authorList>
    </citation>
    <scope>NUCLEOTIDE SEQUENCE</scope>
</reference>
<sequence length="105" mass="11953">MEQLKISFQCTDSTTAASKAIVKPSVARFDRSWVDGFLKDGLTMKPSGHPKKRRRFLRDVNGLSGRDTKRYSVMTKTSPLRCRPSSCLTFFIRFSPTSFMDPPPF</sequence>
<dbReference type="AlphaFoldDB" id="A0A8X6Q7N9"/>
<gene>
    <name evidence="1" type="ORF">NPIL_290401</name>
</gene>